<dbReference type="Pfam" id="PF05161">
    <property type="entry name" value="MOFRL"/>
    <property type="match status" value="1"/>
</dbReference>
<dbReference type="InterPro" id="IPR039760">
    <property type="entry name" value="MOFRL_protein"/>
</dbReference>
<keyword evidence="3" id="KW-0670">Pyruvate</keyword>
<evidence type="ECO:0000259" key="2">
    <source>
        <dbReference type="Pfam" id="PF13660"/>
    </source>
</evidence>
<dbReference type="PATRIC" id="fig|1619011.3.peg.518"/>
<dbReference type="SUPFAM" id="SSF82544">
    <property type="entry name" value="GckA/TtuD-like"/>
    <property type="match status" value="1"/>
</dbReference>
<dbReference type="Proteomes" id="UP000034810">
    <property type="component" value="Unassembled WGS sequence"/>
</dbReference>
<dbReference type="PANTHER" id="PTHR12227">
    <property type="entry name" value="GLYCERATE KINASE"/>
    <property type="match status" value="1"/>
</dbReference>
<evidence type="ECO:0000313" key="3">
    <source>
        <dbReference type="EMBL" id="KKS82182.1"/>
    </source>
</evidence>
<feature type="domain" description="MOFRL-associated" evidence="2">
    <location>
        <begin position="18"/>
        <end position="251"/>
    </location>
</feature>
<protein>
    <submittedName>
        <fullName evidence="3">Hydroxypyruvate reductase</fullName>
    </submittedName>
</protein>
<organism evidence="3 4">
    <name type="scientific">Candidatus Wolfebacteria bacterium GW2011_GWC1_43_10</name>
    <dbReference type="NCBI Taxonomy" id="1619011"/>
    <lineage>
        <taxon>Bacteria</taxon>
        <taxon>Candidatus Wolfeibacteriota</taxon>
    </lineage>
</organism>
<feature type="domain" description="MOFRL" evidence="1">
    <location>
        <begin position="328"/>
        <end position="435"/>
    </location>
</feature>
<reference evidence="3 4" key="1">
    <citation type="journal article" date="2015" name="Nature">
        <title>rRNA introns, odd ribosomes, and small enigmatic genomes across a large radiation of phyla.</title>
        <authorList>
            <person name="Brown C.T."/>
            <person name="Hug L.A."/>
            <person name="Thomas B.C."/>
            <person name="Sharon I."/>
            <person name="Castelle C.J."/>
            <person name="Singh A."/>
            <person name="Wilkins M.J."/>
            <person name="Williams K.H."/>
            <person name="Banfield J.F."/>
        </authorList>
    </citation>
    <scope>NUCLEOTIDE SEQUENCE [LARGE SCALE GENOMIC DNA]</scope>
</reference>
<dbReference type="GO" id="GO:0005737">
    <property type="term" value="C:cytoplasm"/>
    <property type="evidence" value="ECO:0007669"/>
    <property type="project" value="TreeGrafter"/>
</dbReference>
<sequence length="444" mass="48972">MVIKNFKNLATAKLRWEALSIINAGYEAIDIEKLTKKRFKLSQNKFLVSDAAQTHRFDLEKIKRIYLIGFGKGSSLAIATMAKILSPLGKKFSGAIALDVHPPKFSKGKLGRVKIFVGTHPRPSLKNVRATQYIVRTLETLGEDDLVIYFIGGGGSSLLCGSEDELKFSSLVYGQLTRKGASIQELNTVRKHLSLVKGGWLAYHTYPAQSVSLIVSDVCGNDFSIIASGPTVFDKTTKKDARKIIEKYLRTSAQKSAIIGSLIETPKNKKYFKKAKYLLFACNEDAVLAMKKRARSLGYGAKIISLAHQGEAQELFAPLVKKIGKREILLLAGETMVKIRGRGKGGRNQEAVLAAVAKASVGQLKFRDTLISSFSSDSYDNTPVAGALADEKTLEILKKRKINPVKFLRNNDSYNFFRKVGGQIVAERRAFNVSDLMMVIRNGS</sequence>
<gene>
    <name evidence="3" type="ORF">UV58_C0012G0028</name>
</gene>
<dbReference type="InterPro" id="IPR038614">
    <property type="entry name" value="GK_N_sf"/>
</dbReference>
<comment type="caution">
    <text evidence="3">The sequence shown here is derived from an EMBL/GenBank/DDBJ whole genome shotgun (WGS) entry which is preliminary data.</text>
</comment>
<accession>A0A0G1C9G2</accession>
<dbReference type="InterPro" id="IPR025286">
    <property type="entry name" value="MOFRL_assoc_dom"/>
</dbReference>
<dbReference type="Gene3D" id="3.40.1480.10">
    <property type="entry name" value="MOFRL domain"/>
    <property type="match status" value="1"/>
</dbReference>
<evidence type="ECO:0000259" key="1">
    <source>
        <dbReference type="Pfam" id="PF05161"/>
    </source>
</evidence>
<name>A0A0G1C9G2_9BACT</name>
<dbReference type="AlphaFoldDB" id="A0A0G1C9G2"/>
<dbReference type="InterPro" id="IPR007835">
    <property type="entry name" value="MOFRL"/>
</dbReference>
<proteinExistence type="predicted"/>
<dbReference type="PANTHER" id="PTHR12227:SF0">
    <property type="entry name" value="GLYCERATE KINASE"/>
    <property type="match status" value="1"/>
</dbReference>
<dbReference type="Pfam" id="PF13660">
    <property type="entry name" value="DUF4147"/>
    <property type="match status" value="1"/>
</dbReference>
<dbReference type="InterPro" id="IPR037035">
    <property type="entry name" value="GK-like_C_sf"/>
</dbReference>
<dbReference type="GO" id="GO:0008887">
    <property type="term" value="F:glycerate kinase activity"/>
    <property type="evidence" value="ECO:0007669"/>
    <property type="project" value="InterPro"/>
</dbReference>
<dbReference type="EMBL" id="LCFA01000012">
    <property type="protein sequence ID" value="KKS82182.1"/>
    <property type="molecule type" value="Genomic_DNA"/>
</dbReference>
<evidence type="ECO:0000313" key="4">
    <source>
        <dbReference type="Proteomes" id="UP000034810"/>
    </source>
</evidence>
<dbReference type="Gene3D" id="3.40.50.10180">
    <property type="entry name" value="Glycerate kinase, MOFRL-like N-terminal domain"/>
    <property type="match status" value="1"/>
</dbReference>